<feature type="transmembrane region" description="Helical" evidence="1">
    <location>
        <begin position="231"/>
        <end position="253"/>
    </location>
</feature>
<evidence type="ECO:0000313" key="3">
    <source>
        <dbReference type="Proteomes" id="UP000218944"/>
    </source>
</evidence>
<name>A0A2A2DBP7_9ACTN</name>
<gene>
    <name evidence="2" type="ORF">CK936_10810</name>
</gene>
<reference evidence="2 3" key="1">
    <citation type="submission" date="2017-08" db="EMBL/GenBank/DDBJ databases">
        <title>Genome sequence of Streptomyces albireticuli NRRL B-1670.</title>
        <authorList>
            <person name="Graham D.E."/>
            <person name="Mahan K.M."/>
            <person name="Klingeman D.M."/>
            <person name="Hettich R.L."/>
            <person name="Parry R.J."/>
            <person name="Spain J.C."/>
        </authorList>
    </citation>
    <scope>NUCLEOTIDE SEQUENCE [LARGE SCALE GENOMIC DNA]</scope>
    <source>
        <strain evidence="2 3">NRRL B-1670</strain>
    </source>
</reference>
<feature type="transmembrane region" description="Helical" evidence="1">
    <location>
        <begin position="265"/>
        <end position="284"/>
    </location>
</feature>
<keyword evidence="1" id="KW-1133">Transmembrane helix</keyword>
<keyword evidence="1" id="KW-0472">Membrane</keyword>
<dbReference type="EMBL" id="NSJV01000215">
    <property type="protein sequence ID" value="PAU48867.1"/>
    <property type="molecule type" value="Genomic_DNA"/>
</dbReference>
<dbReference type="AlphaFoldDB" id="A0A2A2DBP7"/>
<keyword evidence="3" id="KW-1185">Reference proteome</keyword>
<evidence type="ECO:0000313" key="2">
    <source>
        <dbReference type="EMBL" id="PAU48867.1"/>
    </source>
</evidence>
<feature type="non-terminal residue" evidence="2">
    <location>
        <position position="452"/>
    </location>
</feature>
<dbReference type="Proteomes" id="UP000218944">
    <property type="component" value="Unassembled WGS sequence"/>
</dbReference>
<proteinExistence type="predicted"/>
<comment type="caution">
    <text evidence="2">The sequence shown here is derived from an EMBL/GenBank/DDBJ whole genome shotgun (WGS) entry which is preliminary data.</text>
</comment>
<keyword evidence="1" id="KW-0812">Transmembrane</keyword>
<sequence length="452" mass="47422">MTPAAPGAPPARRRPGPRTPLVRLRTLSAPGRLRAQALAMLVVLAALCAVVVTGTVSVRDDAAALHQVVAGRATAAADLRFALADLDAQRANSLVPGHSADRPAVLPPGRSAEEYEAGNRVLALLTAQQRRTEASDLLRRLAADPAEGPRVRTLLDGLGRYDDLSGRSAHVDEQTADRLAGRPPATAVTLSVEAGQVMHTELLPGAVALAADYQRRAAELEGRAAGAATRAAAVVGAVGAAATGVLVLCQYRLARRYGRVFNPPLLAATLAVVAITATGPWALLSTADALRAAGRDGLRPWSRLAEARAVAAEAAATESRWFVRDTAVGSLESARFHALTGRLDTLLAPTGSTARAAHRELLTRYGHFREDDRKLRRLRAAGRLEEATVVLTEVGRGRVAFDFWDFATRLDTEAGGHMATFTTEAGRARGELSGWPAIPATGVGVAGVLVVV</sequence>
<accession>A0A2A2DBP7</accession>
<organism evidence="2 3">
    <name type="scientific">Streptomyces albireticuli</name>
    <dbReference type="NCBI Taxonomy" id="1940"/>
    <lineage>
        <taxon>Bacteria</taxon>
        <taxon>Bacillati</taxon>
        <taxon>Actinomycetota</taxon>
        <taxon>Actinomycetes</taxon>
        <taxon>Kitasatosporales</taxon>
        <taxon>Streptomycetaceae</taxon>
        <taxon>Streptomyces</taxon>
    </lineage>
</organism>
<evidence type="ECO:0000256" key="1">
    <source>
        <dbReference type="SAM" id="Phobius"/>
    </source>
</evidence>
<protein>
    <submittedName>
        <fullName evidence="2">Uncharacterized protein</fullName>
    </submittedName>
</protein>
<feature type="transmembrane region" description="Helical" evidence="1">
    <location>
        <begin position="37"/>
        <end position="58"/>
    </location>
</feature>